<evidence type="ECO:0000313" key="1">
    <source>
        <dbReference type="EMBL" id="TKI93400.1"/>
    </source>
</evidence>
<evidence type="ECO:0000313" key="2">
    <source>
        <dbReference type="Proteomes" id="UP000305222"/>
    </source>
</evidence>
<dbReference type="AlphaFoldDB" id="A0A4U3AZH4"/>
<proteinExistence type="predicted"/>
<organism evidence="1 2">
    <name type="scientific">Bacillus wiedmannii</name>
    <dbReference type="NCBI Taxonomy" id="1890302"/>
    <lineage>
        <taxon>Bacteria</taxon>
        <taxon>Bacillati</taxon>
        <taxon>Bacillota</taxon>
        <taxon>Bacilli</taxon>
        <taxon>Bacillales</taxon>
        <taxon>Bacillaceae</taxon>
        <taxon>Bacillus</taxon>
        <taxon>Bacillus cereus group</taxon>
    </lineage>
</organism>
<reference evidence="1 2" key="1">
    <citation type="journal article" date="2019" name="Environ. Microbiol.">
        <title>An active ?-lactamase is a part of an orchestrated cell wall stress resistance network of Bacillus subtilis and related rhizosphere species.</title>
        <authorList>
            <person name="Bucher T."/>
            <person name="Keren-Paz A."/>
            <person name="Hausser J."/>
            <person name="Olender T."/>
            <person name="Cytryn E."/>
            <person name="Kolodkin-Gal I."/>
        </authorList>
    </citation>
    <scope>NUCLEOTIDE SEQUENCE [LARGE SCALE GENOMIC DNA]</scope>
    <source>
        <strain evidence="1 2">I5</strain>
    </source>
</reference>
<dbReference type="EMBL" id="SZON01000920">
    <property type="protein sequence ID" value="TKI93400.1"/>
    <property type="molecule type" value="Genomic_DNA"/>
</dbReference>
<protein>
    <submittedName>
        <fullName evidence="1">Uncharacterized protein</fullName>
    </submittedName>
</protein>
<accession>A0A4U3AZH4</accession>
<name>A0A4U3AZH4_9BACI</name>
<dbReference type="Proteomes" id="UP000305222">
    <property type="component" value="Unassembled WGS sequence"/>
</dbReference>
<comment type="caution">
    <text evidence="1">The sequence shown here is derived from an EMBL/GenBank/DDBJ whole genome shotgun (WGS) entry which is preliminary data.</text>
</comment>
<sequence>MIELDLGGLKSNWKAFKGFLQKEGKNNSVLTTYYFVFKEDTCNNESYIFTSHSDLDEWLSKMFWEWGRYEIENVESSMGDVNIWKLVVESEVKRLRKMYNGVRKTSIVIDGDKYYRKLVPVIVETSVNISTKFY</sequence>
<gene>
    <name evidence="1" type="ORF">FC699_17970</name>
</gene>